<comment type="subcellular location">
    <subcellularLocation>
        <location evidence="3">Cytoplasm</location>
    </subcellularLocation>
</comment>
<dbReference type="CDD" id="cd00555">
    <property type="entry name" value="Maf"/>
    <property type="match status" value="1"/>
</dbReference>
<dbReference type="Gene3D" id="3.90.950.10">
    <property type="match status" value="1"/>
</dbReference>
<evidence type="ECO:0000256" key="3">
    <source>
        <dbReference type="HAMAP-Rule" id="MF_00528"/>
    </source>
</evidence>
<dbReference type="GO" id="GO:0005737">
    <property type="term" value="C:cytoplasm"/>
    <property type="evidence" value="ECO:0007669"/>
    <property type="project" value="UniProtKB-SubCell"/>
</dbReference>
<dbReference type="STRING" id="1302659.I858_000925"/>
<comment type="cofactor">
    <cofactor evidence="1 3">
        <name>a divalent metal cation</name>
        <dbReference type="ChEBI" id="CHEBI:60240"/>
    </cofactor>
</comment>
<comment type="caution">
    <text evidence="3">Lacks conserved residue(s) required for the propagation of feature annotation.</text>
</comment>
<feature type="active site" description="Proton acceptor" evidence="3">
    <location>
        <position position="75"/>
    </location>
</feature>
<dbReference type="GO" id="GO:0036218">
    <property type="term" value="F:dTTP diphosphatase activity"/>
    <property type="evidence" value="ECO:0007669"/>
    <property type="project" value="RHEA"/>
</dbReference>
<dbReference type="NCBIfam" id="TIGR00172">
    <property type="entry name" value="maf"/>
    <property type="match status" value="1"/>
</dbReference>
<feature type="site" description="Important for substrate specificity" evidence="3">
    <location>
        <position position="17"/>
    </location>
</feature>
<dbReference type="SUPFAM" id="SSF52972">
    <property type="entry name" value="ITPase-like"/>
    <property type="match status" value="1"/>
</dbReference>
<dbReference type="Pfam" id="PF02545">
    <property type="entry name" value="Maf"/>
    <property type="match status" value="1"/>
</dbReference>
<dbReference type="HAMAP" id="MF_00528">
    <property type="entry name" value="Maf"/>
    <property type="match status" value="1"/>
</dbReference>
<dbReference type="OrthoDB" id="9807767at2"/>
<evidence type="ECO:0000313" key="5">
    <source>
        <dbReference type="Proteomes" id="UP000053354"/>
    </source>
</evidence>
<evidence type="ECO:0000256" key="2">
    <source>
        <dbReference type="ARBA" id="ARBA00022801"/>
    </source>
</evidence>
<keyword evidence="3" id="KW-0963">Cytoplasm</keyword>
<dbReference type="GO" id="GO:0036221">
    <property type="term" value="F:UTP diphosphatase activity"/>
    <property type="evidence" value="ECO:0007669"/>
    <property type="project" value="RHEA"/>
</dbReference>
<dbReference type="EMBL" id="CP016540">
    <property type="protein sequence ID" value="ANU25640.1"/>
    <property type="molecule type" value="Genomic_DNA"/>
</dbReference>
<dbReference type="KEGG" id="pll:I858_000925"/>
<dbReference type="InterPro" id="IPR029001">
    <property type="entry name" value="ITPase-like_fam"/>
</dbReference>
<comment type="catalytic activity">
    <reaction evidence="3">
        <text>dTTP + H2O = dTMP + diphosphate + H(+)</text>
        <dbReference type="Rhea" id="RHEA:28534"/>
        <dbReference type="ChEBI" id="CHEBI:15377"/>
        <dbReference type="ChEBI" id="CHEBI:15378"/>
        <dbReference type="ChEBI" id="CHEBI:33019"/>
        <dbReference type="ChEBI" id="CHEBI:37568"/>
        <dbReference type="ChEBI" id="CHEBI:63528"/>
        <dbReference type="EC" id="3.6.1.9"/>
    </reaction>
</comment>
<protein>
    <recommendedName>
        <fullName evidence="3">dTTP/UTP pyrophosphatase</fullName>
        <shortName evidence="3">dTTPase/UTPase</shortName>
        <ecNumber evidence="3">3.6.1.9</ecNumber>
    </recommendedName>
    <alternativeName>
        <fullName evidence="3">Nucleoside triphosphate pyrophosphatase</fullName>
    </alternativeName>
    <alternativeName>
        <fullName evidence="3">Nucleotide pyrophosphatase</fullName>
        <shortName evidence="3">Nucleotide PPase</shortName>
    </alternativeName>
</protein>
<keyword evidence="2 3" id="KW-0378">Hydrolase</keyword>
<dbReference type="Proteomes" id="UP000053354">
    <property type="component" value="Chromosome"/>
</dbReference>
<proteinExistence type="inferred from homology"/>
<comment type="similarity">
    <text evidence="3">Belongs to the Maf family. YhdE subfamily.</text>
</comment>
<sequence>MKFVSDFPIILASQSPRRQELLGMLGIDFTIVPSTKDEPNPQQFQTALGFVLACAAQKAREVATVHADAIVIGSDTIVALDDEILLKPKSKDQARSYLQKLSGQTHHVITAVTVLQKNSELSFHETVKVTFFELPEAWIEAYINTADPYDKAGAYGIQTLSGLFVKEITGDYNAVVGLPIALLTQKLVSAGFVSLAGSGVRC</sequence>
<accession>A0A1B1RXH8</accession>
<dbReference type="AlphaFoldDB" id="A0A1B1RXH8"/>
<comment type="catalytic activity">
    <reaction evidence="3">
        <text>UTP + H2O = UMP + diphosphate + H(+)</text>
        <dbReference type="Rhea" id="RHEA:29395"/>
        <dbReference type="ChEBI" id="CHEBI:15377"/>
        <dbReference type="ChEBI" id="CHEBI:15378"/>
        <dbReference type="ChEBI" id="CHEBI:33019"/>
        <dbReference type="ChEBI" id="CHEBI:46398"/>
        <dbReference type="ChEBI" id="CHEBI:57865"/>
        <dbReference type="EC" id="3.6.1.9"/>
    </reaction>
</comment>
<keyword evidence="3" id="KW-0546">Nucleotide metabolism</keyword>
<dbReference type="GO" id="GO:0009117">
    <property type="term" value="P:nucleotide metabolic process"/>
    <property type="evidence" value="ECO:0007669"/>
    <property type="project" value="UniProtKB-KW"/>
</dbReference>
<comment type="function">
    <text evidence="3">Nucleoside triphosphate pyrophosphatase that hydrolyzes dTTP and UTP. May have a dual role in cell division arrest and in preventing the incorporation of modified nucleotides into cellular nucleic acids.</text>
</comment>
<name>A0A1B1RXH8_9BACL</name>
<reference evidence="4" key="1">
    <citation type="submission" date="2016-10" db="EMBL/GenBank/DDBJ databases">
        <authorList>
            <person name="See-Too W.S."/>
        </authorList>
    </citation>
    <scope>NUCLEOTIDE SEQUENCE</scope>
    <source>
        <strain evidence="4">L10.15</strain>
    </source>
</reference>
<dbReference type="PANTHER" id="PTHR43213:SF5">
    <property type="entry name" value="BIFUNCTIONAL DTTP_UTP PYROPHOSPHATASE_METHYLTRANSFERASE PROTEIN-RELATED"/>
    <property type="match status" value="1"/>
</dbReference>
<feature type="site" description="Important for substrate specificity" evidence="3">
    <location>
        <position position="76"/>
    </location>
</feature>
<dbReference type="EC" id="3.6.1.9" evidence="3"/>
<organism evidence="4 5">
    <name type="scientific">Planococcus versutus</name>
    <dbReference type="NCBI Taxonomy" id="1302659"/>
    <lineage>
        <taxon>Bacteria</taxon>
        <taxon>Bacillati</taxon>
        <taxon>Bacillota</taxon>
        <taxon>Bacilli</taxon>
        <taxon>Bacillales</taxon>
        <taxon>Caryophanaceae</taxon>
        <taxon>Planococcus</taxon>
    </lineage>
</organism>
<dbReference type="PIRSF" id="PIRSF006305">
    <property type="entry name" value="Maf"/>
    <property type="match status" value="1"/>
</dbReference>
<dbReference type="InterPro" id="IPR003697">
    <property type="entry name" value="Maf-like"/>
</dbReference>
<evidence type="ECO:0000313" key="4">
    <source>
        <dbReference type="EMBL" id="ANU25640.1"/>
    </source>
</evidence>
<evidence type="ECO:0000256" key="1">
    <source>
        <dbReference type="ARBA" id="ARBA00001968"/>
    </source>
</evidence>
<dbReference type="PANTHER" id="PTHR43213">
    <property type="entry name" value="BIFUNCTIONAL DTTP/UTP PYROPHOSPHATASE/METHYLTRANSFERASE PROTEIN-RELATED"/>
    <property type="match status" value="1"/>
</dbReference>
<feature type="site" description="Important for substrate specificity" evidence="3">
    <location>
        <position position="158"/>
    </location>
</feature>
<keyword evidence="5" id="KW-1185">Reference proteome</keyword>
<gene>
    <name evidence="4" type="ORF">I858_000925</name>
</gene>